<feature type="non-terminal residue" evidence="1">
    <location>
        <position position="426"/>
    </location>
</feature>
<comment type="caution">
    <text evidence="1">The sequence shown here is derived from an EMBL/GenBank/DDBJ whole genome shotgun (WGS) entry which is preliminary data.</text>
</comment>
<sequence length="426" mass="46858">RSQDNQYHDTVTVDMESRDKQLAMKRRVEPKVLVNYKICNTVSVEASIMHELASYMGVGAGNMVVSTMNYVKPYLPLYGRQTAWVELRKMADQYLGEMYFRYDGKFLFDSRFQDNYVELSSEFRFELSNIANILSEGIPILANKVNTEYLTYEALSVDSLLYRNTDNYDVATQKCAIAVAANAYWPGPGAGDVAQLNYKNPATGERYPIAVTVSTPDLGAADSGTAIESTGGNLTLVSFNGSTGSTAQRPDSSEIILLNDSSVACTINKLEIYGTPLSVQSKRLVEDRESGLDDWEYIEKKIPGEYAVSDAQAHITTQWWKDLGATPRTLYKIVVDWIPQVAKGALVTLAAPGMTASLVCAVESFQHPSANGPMSKQVTTIALKERYDFVPTGSAAVIQESFGSQTGPFIVVESSEAVRQGGMYRC</sequence>
<evidence type="ECO:0000313" key="1">
    <source>
        <dbReference type="EMBL" id="KKK89433.1"/>
    </source>
</evidence>
<feature type="non-terminal residue" evidence="1">
    <location>
        <position position="1"/>
    </location>
</feature>
<proteinExistence type="predicted"/>
<organism evidence="1">
    <name type="scientific">marine sediment metagenome</name>
    <dbReference type="NCBI Taxonomy" id="412755"/>
    <lineage>
        <taxon>unclassified sequences</taxon>
        <taxon>metagenomes</taxon>
        <taxon>ecological metagenomes</taxon>
    </lineage>
</organism>
<gene>
    <name evidence="1" type="ORF">LCGC14_2733140</name>
</gene>
<reference evidence="1" key="1">
    <citation type="journal article" date="2015" name="Nature">
        <title>Complex archaea that bridge the gap between prokaryotes and eukaryotes.</title>
        <authorList>
            <person name="Spang A."/>
            <person name="Saw J.H."/>
            <person name="Jorgensen S.L."/>
            <person name="Zaremba-Niedzwiedzka K."/>
            <person name="Martijn J."/>
            <person name="Lind A.E."/>
            <person name="van Eijk R."/>
            <person name="Schleper C."/>
            <person name="Guy L."/>
            <person name="Ettema T.J."/>
        </authorList>
    </citation>
    <scope>NUCLEOTIDE SEQUENCE</scope>
</reference>
<dbReference type="AlphaFoldDB" id="A0A0F8Z6R2"/>
<dbReference type="EMBL" id="LAZR01049529">
    <property type="protein sequence ID" value="KKK89433.1"/>
    <property type="molecule type" value="Genomic_DNA"/>
</dbReference>
<accession>A0A0F8Z6R2</accession>
<protein>
    <submittedName>
        <fullName evidence="1">Uncharacterized protein</fullName>
    </submittedName>
</protein>
<name>A0A0F8Z6R2_9ZZZZ</name>